<evidence type="ECO:0000313" key="8">
    <source>
        <dbReference type="Proteomes" id="UP000664698"/>
    </source>
</evidence>
<evidence type="ECO:0000256" key="5">
    <source>
        <dbReference type="ARBA" id="ARBA00023136"/>
    </source>
</evidence>
<dbReference type="RefSeq" id="WP_206570920.1">
    <property type="nucleotide sequence ID" value="NZ_JAFKCW010000004.1"/>
</dbReference>
<evidence type="ECO:0000256" key="6">
    <source>
        <dbReference type="SAM" id="Phobius"/>
    </source>
</evidence>
<accession>A0ABS3BUK2</accession>
<gene>
    <name evidence="7" type="ORF">J0A67_18710</name>
</gene>
<evidence type="ECO:0000256" key="2">
    <source>
        <dbReference type="ARBA" id="ARBA00022475"/>
    </source>
</evidence>
<evidence type="ECO:0000256" key="4">
    <source>
        <dbReference type="ARBA" id="ARBA00022989"/>
    </source>
</evidence>
<feature type="transmembrane region" description="Helical" evidence="6">
    <location>
        <begin position="177"/>
        <end position="201"/>
    </location>
</feature>
<comment type="subcellular location">
    <subcellularLocation>
        <location evidence="1">Cell membrane</location>
        <topology evidence="1">Multi-pass membrane protein</topology>
    </subcellularLocation>
</comment>
<dbReference type="NCBIfam" id="TIGR00765">
    <property type="entry name" value="yihY_not_rbn"/>
    <property type="match status" value="1"/>
</dbReference>
<proteinExistence type="predicted"/>
<keyword evidence="8" id="KW-1185">Reference proteome</keyword>
<dbReference type="EMBL" id="JAFKCW010000004">
    <property type="protein sequence ID" value="MBN7802916.1"/>
    <property type="molecule type" value="Genomic_DNA"/>
</dbReference>
<feature type="transmembrane region" description="Helical" evidence="6">
    <location>
        <begin position="21"/>
        <end position="49"/>
    </location>
</feature>
<keyword evidence="2" id="KW-1003">Cell membrane</keyword>
<dbReference type="PIRSF" id="PIRSF035875">
    <property type="entry name" value="RNase_BN"/>
    <property type="match status" value="1"/>
</dbReference>
<dbReference type="InterPro" id="IPR017039">
    <property type="entry name" value="Virul_fac_BrkB"/>
</dbReference>
<keyword evidence="5 6" id="KW-0472">Membrane</keyword>
<dbReference type="PANTHER" id="PTHR30213:SF1">
    <property type="entry name" value="INNER MEMBRANE PROTEIN YHJD"/>
    <property type="match status" value="1"/>
</dbReference>
<feature type="transmembrane region" description="Helical" evidence="6">
    <location>
        <begin position="139"/>
        <end position="165"/>
    </location>
</feature>
<feature type="transmembrane region" description="Helical" evidence="6">
    <location>
        <begin position="244"/>
        <end position="269"/>
    </location>
</feature>
<dbReference type="Proteomes" id="UP000664698">
    <property type="component" value="Unassembled WGS sequence"/>
</dbReference>
<sequence length="311" mass="34368">MKLQKAWRILKKSVTSFLREDAFTYSAAISFYTMLSLPAVLLIVVSIGATLYEENRIQRELIDQISRLIGPSTAGQIEQILAEASISEGNTLLARAVGIGTLIFSSTTVFFSLQLAINKIWNIEAKPEKGFVKYLLNRLLSLAMVIGIGFVLMVSLVVEALLVIFKEFVQGFQETLSLIIMKVGSEVISFSIVMLIFSMMYKILPDAKLRWKDVWVGGLITAILFVGGKLLIGVYLGASSLTDLYGASGSLVVLLVWTYYASFIFLFGAKITYIYTKRNGGGIETYDTAVEVKKVMIEKSSKQESGDQPES</sequence>
<name>A0ABS3BUK2_9BACT</name>
<evidence type="ECO:0000256" key="1">
    <source>
        <dbReference type="ARBA" id="ARBA00004651"/>
    </source>
</evidence>
<feature type="transmembrane region" description="Helical" evidence="6">
    <location>
        <begin position="96"/>
        <end position="118"/>
    </location>
</feature>
<reference evidence="7 8" key="1">
    <citation type="submission" date="2021-03" db="EMBL/GenBank/DDBJ databases">
        <title>novel species isolated from a fishpond in China.</title>
        <authorList>
            <person name="Lu H."/>
            <person name="Cai Z."/>
        </authorList>
    </citation>
    <scope>NUCLEOTIDE SEQUENCE [LARGE SCALE GENOMIC DNA]</scope>
    <source>
        <strain evidence="7 8">JCM 31546</strain>
    </source>
</reference>
<dbReference type="PANTHER" id="PTHR30213">
    <property type="entry name" value="INNER MEMBRANE PROTEIN YHJD"/>
    <property type="match status" value="1"/>
</dbReference>
<organism evidence="7 8">
    <name type="scientific">Algoriphagus aestuariicola</name>
    <dbReference type="NCBI Taxonomy" id="1852016"/>
    <lineage>
        <taxon>Bacteria</taxon>
        <taxon>Pseudomonadati</taxon>
        <taxon>Bacteroidota</taxon>
        <taxon>Cytophagia</taxon>
        <taxon>Cytophagales</taxon>
        <taxon>Cyclobacteriaceae</taxon>
        <taxon>Algoriphagus</taxon>
    </lineage>
</organism>
<feature type="transmembrane region" description="Helical" evidence="6">
    <location>
        <begin position="213"/>
        <end position="238"/>
    </location>
</feature>
<keyword evidence="3 6" id="KW-0812">Transmembrane</keyword>
<dbReference type="Pfam" id="PF03631">
    <property type="entry name" value="Virul_fac_BrkB"/>
    <property type="match status" value="1"/>
</dbReference>
<evidence type="ECO:0000313" key="7">
    <source>
        <dbReference type="EMBL" id="MBN7802916.1"/>
    </source>
</evidence>
<protein>
    <submittedName>
        <fullName evidence="7">YihY/virulence factor BrkB family protein</fullName>
    </submittedName>
</protein>
<comment type="caution">
    <text evidence="7">The sequence shown here is derived from an EMBL/GenBank/DDBJ whole genome shotgun (WGS) entry which is preliminary data.</text>
</comment>
<evidence type="ECO:0000256" key="3">
    <source>
        <dbReference type="ARBA" id="ARBA00022692"/>
    </source>
</evidence>
<keyword evidence="4 6" id="KW-1133">Transmembrane helix</keyword>